<dbReference type="SUPFAM" id="SSF53474">
    <property type="entry name" value="alpha/beta-Hydrolases"/>
    <property type="match status" value="1"/>
</dbReference>
<evidence type="ECO:0000256" key="4">
    <source>
        <dbReference type="ARBA" id="ARBA00042703"/>
    </source>
</evidence>
<name>A0A067RP97_ZOONE</name>
<gene>
    <name evidence="13" type="ORF">L798_01450</name>
</gene>
<dbReference type="STRING" id="136037.A0A067RP97"/>
<organism evidence="13 14">
    <name type="scientific">Zootermopsis nevadensis</name>
    <name type="common">Dampwood termite</name>
    <dbReference type="NCBI Taxonomy" id="136037"/>
    <lineage>
        <taxon>Eukaryota</taxon>
        <taxon>Metazoa</taxon>
        <taxon>Ecdysozoa</taxon>
        <taxon>Arthropoda</taxon>
        <taxon>Hexapoda</taxon>
        <taxon>Insecta</taxon>
        <taxon>Pterygota</taxon>
        <taxon>Neoptera</taxon>
        <taxon>Polyneoptera</taxon>
        <taxon>Dictyoptera</taxon>
        <taxon>Blattodea</taxon>
        <taxon>Blattoidea</taxon>
        <taxon>Termitoidae</taxon>
        <taxon>Termopsidae</taxon>
        <taxon>Zootermopsis</taxon>
    </lineage>
</organism>
<dbReference type="EMBL" id="KK852507">
    <property type="protein sequence ID" value="KDR22455.1"/>
    <property type="molecule type" value="Genomic_DNA"/>
</dbReference>
<comment type="catalytic activity">
    <reaction evidence="8">
        <text>1-octadecanoyl-2-(4Z,7Z,10Z,13Z,16Z,19Z-docosahexaenoyl)-sn-glycerol + H2O = 2-(4Z,7Z,10Z,13Z,16Z,19Z-docosahexaenoyl)-glycerol + octadecanoate + H(+)</text>
        <dbReference type="Rhea" id="RHEA:77107"/>
        <dbReference type="ChEBI" id="CHEBI:15377"/>
        <dbReference type="ChEBI" id="CHEBI:15378"/>
        <dbReference type="ChEBI" id="CHEBI:25629"/>
        <dbReference type="ChEBI" id="CHEBI:77129"/>
        <dbReference type="ChEBI" id="CHEBI:186738"/>
    </reaction>
</comment>
<comment type="catalytic activity">
    <reaction evidence="6">
        <text>a 1,3-diacyl-sn-glycerol + H2O = a 1-acyl-sn-glycerol + a fatty acid + H(+)</text>
        <dbReference type="Rhea" id="RHEA:38503"/>
        <dbReference type="ChEBI" id="CHEBI:15377"/>
        <dbReference type="ChEBI" id="CHEBI:15378"/>
        <dbReference type="ChEBI" id="CHEBI:28868"/>
        <dbReference type="ChEBI" id="CHEBI:64683"/>
        <dbReference type="ChEBI" id="CHEBI:77272"/>
    </reaction>
</comment>
<evidence type="ECO:0000259" key="12">
    <source>
        <dbReference type="Pfam" id="PF00561"/>
    </source>
</evidence>
<dbReference type="OMA" id="FLGMSDN"/>
<comment type="catalytic activity">
    <reaction evidence="5">
        <text>a 1,2-diacyl-sn-glycerol + H2O = a 2-acylglycerol + a fatty acid + H(+)</text>
        <dbReference type="Rhea" id="RHEA:33275"/>
        <dbReference type="ChEBI" id="CHEBI:15377"/>
        <dbReference type="ChEBI" id="CHEBI:15378"/>
        <dbReference type="ChEBI" id="CHEBI:17389"/>
        <dbReference type="ChEBI" id="CHEBI:17815"/>
        <dbReference type="ChEBI" id="CHEBI:28868"/>
        <dbReference type="EC" id="3.1.1.116"/>
    </reaction>
</comment>
<dbReference type="Pfam" id="PF00561">
    <property type="entry name" value="Abhydrolase_1"/>
    <property type="match status" value="1"/>
</dbReference>
<evidence type="ECO:0000256" key="7">
    <source>
        <dbReference type="ARBA" id="ARBA00044064"/>
    </source>
</evidence>
<evidence type="ECO:0000313" key="13">
    <source>
        <dbReference type="EMBL" id="KDR22455.1"/>
    </source>
</evidence>
<dbReference type="FunFam" id="3.40.50.1820:FF:000039">
    <property type="entry name" value="Esterase ybfF"/>
    <property type="match status" value="1"/>
</dbReference>
<evidence type="ECO:0000256" key="8">
    <source>
        <dbReference type="ARBA" id="ARBA00048283"/>
    </source>
</evidence>
<dbReference type="FunCoup" id="A0A067RP97">
    <property type="interactions" value="1319"/>
</dbReference>
<feature type="domain" description="AB hydrolase-1" evidence="12">
    <location>
        <begin position="74"/>
        <end position="311"/>
    </location>
</feature>
<protein>
    <recommendedName>
        <fullName evidence="7">sn-1-specific diacylglycerol lipase ABHD11</fullName>
        <ecNumber evidence="3">3.1.1.116</ecNumber>
    </recommendedName>
    <alternativeName>
        <fullName evidence="4">Alpha/beta hydrolase domain-containing protein 11</fullName>
    </alternativeName>
</protein>
<dbReference type="PRINTS" id="PR00412">
    <property type="entry name" value="EPOXHYDRLASE"/>
</dbReference>
<evidence type="ECO:0000313" key="14">
    <source>
        <dbReference type="Proteomes" id="UP000027135"/>
    </source>
</evidence>
<dbReference type="OrthoDB" id="8119704at2759"/>
<dbReference type="PRINTS" id="PR00111">
    <property type="entry name" value="ABHYDROLASE"/>
</dbReference>
<keyword evidence="2 13" id="KW-0378">Hydrolase</keyword>
<sequence length="332" mass="36863">MLKKGIFTDMAVKFVSLKTNPHVTRLMASREQVVSAHVLGSGGSVTEGNSVQPVKMAYTSYESTKPSPMSTGCPVIIMHGLLGSKGNWNAMSKMLHSKTNRKVFAVDARNHGDSPHTNELSYNHLVEDLRSLMNDLAITRSTFIGHSMGGRAVMLLGLRYPELVEKLVIVDISPVTISSNLSTMPRYFEAMMSVQIDDNVPLSKARKVADEQLAKYVLDSGTRQFLLTNLVEAERGHFKWRINLDSIIHNFNNIAAFSHIGMSCPVPTLFIAGANSDYIRSEDHDEIKRLFPAAEFETVPGAGHWVHADKPNELLGIIKEFIQNTEKIEKDI</sequence>
<dbReference type="InterPro" id="IPR000639">
    <property type="entry name" value="Epox_hydrolase-like"/>
</dbReference>
<dbReference type="Gene3D" id="3.40.50.1820">
    <property type="entry name" value="alpha/beta hydrolase"/>
    <property type="match status" value="1"/>
</dbReference>
<keyword evidence="14" id="KW-1185">Reference proteome</keyword>
<dbReference type="InParanoid" id="A0A067RP97"/>
<dbReference type="InterPro" id="IPR029058">
    <property type="entry name" value="AB_hydrolase_fold"/>
</dbReference>
<evidence type="ECO:0000256" key="5">
    <source>
        <dbReference type="ARBA" id="ARBA00043667"/>
    </source>
</evidence>
<dbReference type="PANTHER" id="PTHR46118">
    <property type="entry name" value="PROTEIN ABHD11"/>
    <property type="match status" value="1"/>
</dbReference>
<dbReference type="GO" id="GO:0052689">
    <property type="term" value="F:carboxylic ester hydrolase activity"/>
    <property type="evidence" value="ECO:0007669"/>
    <property type="project" value="TreeGrafter"/>
</dbReference>
<dbReference type="EC" id="3.1.1.116" evidence="3"/>
<evidence type="ECO:0000256" key="2">
    <source>
        <dbReference type="ARBA" id="ARBA00022801"/>
    </source>
</evidence>
<dbReference type="PANTHER" id="PTHR46118:SF4">
    <property type="entry name" value="PROTEIN ABHD11"/>
    <property type="match status" value="1"/>
</dbReference>
<dbReference type="eggNOG" id="KOG2382">
    <property type="taxonomic scope" value="Eukaryota"/>
</dbReference>
<evidence type="ECO:0000256" key="3">
    <source>
        <dbReference type="ARBA" id="ARBA00026104"/>
    </source>
</evidence>
<reference evidence="13 14" key="1">
    <citation type="journal article" date="2014" name="Nat. Commun.">
        <title>Molecular traces of alternative social organization in a termite genome.</title>
        <authorList>
            <person name="Terrapon N."/>
            <person name="Li C."/>
            <person name="Robertson H.M."/>
            <person name="Ji L."/>
            <person name="Meng X."/>
            <person name="Booth W."/>
            <person name="Chen Z."/>
            <person name="Childers C.P."/>
            <person name="Glastad K.M."/>
            <person name="Gokhale K."/>
            <person name="Gowin J."/>
            <person name="Gronenberg W."/>
            <person name="Hermansen R.A."/>
            <person name="Hu H."/>
            <person name="Hunt B.G."/>
            <person name="Huylmans A.K."/>
            <person name="Khalil S.M."/>
            <person name="Mitchell R.D."/>
            <person name="Munoz-Torres M.C."/>
            <person name="Mustard J.A."/>
            <person name="Pan H."/>
            <person name="Reese J.T."/>
            <person name="Scharf M.E."/>
            <person name="Sun F."/>
            <person name="Vogel H."/>
            <person name="Xiao J."/>
            <person name="Yang W."/>
            <person name="Yang Z."/>
            <person name="Yang Z."/>
            <person name="Zhou J."/>
            <person name="Zhu J."/>
            <person name="Brent C.S."/>
            <person name="Elsik C.G."/>
            <person name="Goodisman M.A."/>
            <person name="Liberles D.A."/>
            <person name="Roe R.M."/>
            <person name="Vargo E.L."/>
            <person name="Vilcinskas A."/>
            <person name="Wang J."/>
            <person name="Bornberg-Bauer E."/>
            <person name="Korb J."/>
            <person name="Zhang G."/>
            <person name="Liebig J."/>
        </authorList>
    </citation>
    <scope>NUCLEOTIDE SEQUENCE [LARGE SCALE GENOMIC DNA]</scope>
    <source>
        <tissue evidence="13">Whole organism</tissue>
    </source>
</reference>
<dbReference type="InterPro" id="IPR000073">
    <property type="entry name" value="AB_hydrolase_1"/>
</dbReference>
<comment type="catalytic activity">
    <reaction evidence="11">
        <text>1-octadecanoyl-2-(5Z,8Z,11Z,14Z-eicosatetraenoyl)-sn-glycerol + H2O = 2-(5Z,8Z,11Z,14Z-eicosatetraenoyl)-glycerol + octadecanoate + H(+)</text>
        <dbReference type="Rhea" id="RHEA:38507"/>
        <dbReference type="ChEBI" id="CHEBI:15377"/>
        <dbReference type="ChEBI" id="CHEBI:15378"/>
        <dbReference type="ChEBI" id="CHEBI:25629"/>
        <dbReference type="ChEBI" id="CHEBI:52392"/>
        <dbReference type="ChEBI" id="CHEBI:75728"/>
    </reaction>
</comment>
<proteinExistence type="inferred from homology"/>
<comment type="catalytic activity">
    <reaction evidence="9">
        <text>1,2-didecanoylglycerol + H2O = decanoylglycerol + decanoate + H(+)</text>
        <dbReference type="Rhea" id="RHEA:48596"/>
        <dbReference type="ChEBI" id="CHEBI:11152"/>
        <dbReference type="ChEBI" id="CHEBI:15377"/>
        <dbReference type="ChEBI" id="CHEBI:15378"/>
        <dbReference type="ChEBI" id="CHEBI:27689"/>
        <dbReference type="ChEBI" id="CHEBI:90605"/>
    </reaction>
</comment>
<accession>A0A067RP97</accession>
<dbReference type="ESTHER" id="zoone-a0a067rp97">
    <property type="family name" value="ABHD11-Acetyl_transferase"/>
</dbReference>
<dbReference type="GO" id="GO:0005739">
    <property type="term" value="C:mitochondrion"/>
    <property type="evidence" value="ECO:0007669"/>
    <property type="project" value="TreeGrafter"/>
</dbReference>
<evidence type="ECO:0000256" key="11">
    <source>
        <dbReference type="ARBA" id="ARBA00048919"/>
    </source>
</evidence>
<dbReference type="AlphaFoldDB" id="A0A067RP97"/>
<evidence type="ECO:0000256" key="6">
    <source>
        <dbReference type="ARBA" id="ARBA00043742"/>
    </source>
</evidence>
<dbReference type="Proteomes" id="UP000027135">
    <property type="component" value="Unassembled WGS sequence"/>
</dbReference>
<evidence type="ECO:0000256" key="10">
    <source>
        <dbReference type="ARBA" id="ARBA00048513"/>
    </source>
</evidence>
<comment type="similarity">
    <text evidence="1">Belongs to the AB hydrolase superfamily.</text>
</comment>
<evidence type="ECO:0000256" key="9">
    <source>
        <dbReference type="ARBA" id="ARBA00048504"/>
    </source>
</evidence>
<comment type="catalytic activity">
    <reaction evidence="10">
        <text>1-octadecanoyl-2-(9Z-octadecenoyl)-sn-glycerol + H2O = 2-(9Z-octadecenoyl)-glycerol + octadecanoate + H(+)</text>
        <dbReference type="Rhea" id="RHEA:77103"/>
        <dbReference type="ChEBI" id="CHEBI:15377"/>
        <dbReference type="ChEBI" id="CHEBI:15378"/>
        <dbReference type="ChEBI" id="CHEBI:25629"/>
        <dbReference type="ChEBI" id="CHEBI:73990"/>
        <dbReference type="ChEBI" id="CHEBI:75468"/>
    </reaction>
</comment>
<evidence type="ECO:0000256" key="1">
    <source>
        <dbReference type="ARBA" id="ARBA00008645"/>
    </source>
</evidence>